<gene>
    <name evidence="1" type="ORF">CLAFUR5_10186</name>
</gene>
<reference evidence="1" key="1">
    <citation type="submission" date="2021-12" db="EMBL/GenBank/DDBJ databases">
        <authorList>
            <person name="Zaccaron A."/>
            <person name="Stergiopoulos I."/>
        </authorList>
    </citation>
    <scope>NUCLEOTIDE SEQUENCE</scope>
    <source>
        <strain evidence="1">Race5_Kim</strain>
    </source>
</reference>
<name>A0A9Q8PD16_PASFU</name>
<proteinExistence type="predicted"/>
<accession>A0A9Q8PD16</accession>
<evidence type="ECO:0000313" key="2">
    <source>
        <dbReference type="Proteomes" id="UP000756132"/>
    </source>
</evidence>
<keyword evidence="2" id="KW-1185">Reference proteome</keyword>
<reference evidence="1" key="2">
    <citation type="journal article" date="2022" name="Microb. Genom.">
        <title>A chromosome-scale genome assembly of the tomato pathogen Cladosporium fulvum reveals a compartmentalized genome architecture and the presence of a dispensable chromosome.</title>
        <authorList>
            <person name="Zaccaron A.Z."/>
            <person name="Chen L.H."/>
            <person name="Samaras A."/>
            <person name="Stergiopoulos I."/>
        </authorList>
    </citation>
    <scope>NUCLEOTIDE SEQUENCE</scope>
    <source>
        <strain evidence="1">Race5_Kim</strain>
    </source>
</reference>
<protein>
    <submittedName>
        <fullName evidence="1">Uncharacterized protein</fullName>
    </submittedName>
</protein>
<organism evidence="1 2">
    <name type="scientific">Passalora fulva</name>
    <name type="common">Tomato leaf mold</name>
    <name type="synonym">Cladosporium fulvum</name>
    <dbReference type="NCBI Taxonomy" id="5499"/>
    <lineage>
        <taxon>Eukaryota</taxon>
        <taxon>Fungi</taxon>
        <taxon>Dikarya</taxon>
        <taxon>Ascomycota</taxon>
        <taxon>Pezizomycotina</taxon>
        <taxon>Dothideomycetes</taxon>
        <taxon>Dothideomycetidae</taxon>
        <taxon>Mycosphaerellales</taxon>
        <taxon>Mycosphaerellaceae</taxon>
        <taxon>Fulvia</taxon>
    </lineage>
</organism>
<dbReference type="Proteomes" id="UP000756132">
    <property type="component" value="Chromosome 7"/>
</dbReference>
<sequence length="130" mass="14499">MAQYSVGKRHSVAHPVYQKPGLAVVVGEHEWYELYIFGHEIEDHDFCDAFVREIIQGIVKPPKDGKGWLPNVEVATLVCQRTKKGCVLRGLPVDCMLEIAPAYWFDEVVGGKGAGYQGSAHELCRSQEGR</sequence>
<evidence type="ECO:0000313" key="1">
    <source>
        <dbReference type="EMBL" id="UJO20177.1"/>
    </source>
</evidence>
<dbReference type="KEGG" id="ffu:CLAFUR5_10186"/>
<dbReference type="GeneID" id="71990064"/>
<dbReference type="RefSeq" id="XP_047764543.1">
    <property type="nucleotide sequence ID" value="XM_047909334.1"/>
</dbReference>
<dbReference type="EMBL" id="CP090169">
    <property type="protein sequence ID" value="UJO20177.1"/>
    <property type="molecule type" value="Genomic_DNA"/>
</dbReference>
<dbReference type="AlphaFoldDB" id="A0A9Q8PD16"/>